<dbReference type="EMBL" id="NJES01000224">
    <property type="protein sequence ID" value="PHH75303.1"/>
    <property type="molecule type" value="Genomic_DNA"/>
</dbReference>
<keyword evidence="2" id="KW-1185">Reference proteome</keyword>
<accession>A0A2C5Z623</accession>
<dbReference type="OrthoDB" id="4955151at2759"/>
<dbReference type="Proteomes" id="UP000226431">
    <property type="component" value="Unassembled WGS sequence"/>
</dbReference>
<comment type="caution">
    <text evidence="1">The sequence shown here is derived from an EMBL/GenBank/DDBJ whole genome shotgun (WGS) entry which is preliminary data.</text>
</comment>
<protein>
    <submittedName>
        <fullName evidence="1">Uncharacterized protein</fullName>
    </submittedName>
</protein>
<evidence type="ECO:0000313" key="1">
    <source>
        <dbReference type="EMBL" id="PHH75303.1"/>
    </source>
</evidence>
<proteinExistence type="predicted"/>
<sequence length="681" mass="73293">MPYIARTAKLPHMALTGGLVDPRGTRQKTFGSRMACRDVDNFVSNRGRRSLSAPACTEANGNVGSSRLSSLSQANIDHVLEQMNLPPLKDCSDQPISDLVPGPVVSGGLSRSPAFDCIPVVSHWADRTNDSSAEDSAATIRLDSTWRKINVSAEGATVGSADGAPAWLLRKHGIAPIESESSKFSQEYDEASQTLAMTVALPRRFDTPQTGGVVEACAKMSWIRNARVADAVDCAAGCLSDAAVLLAARNRVVTSGTTEHLPFAEVRTVEMPSWCSARKPLPPKLSGVAISPDAATVKLLAHEECDGPLLNASIFSMALGYDRGVYGGSISGLWAIMDSAFVVDYSVGVADAEMANSLSGAFNEVTAAAESSVSAGPHITDIRIVKGCNFACIRQKTRIEDSFPVSSRPCMVVWNDLSRLARYRLADAVFCHVYYDAGGGEDMAAMAGLGCVIHDWIDLGADITCAEVSNIIPSLTQGSLDEKPLAEVYSRLLGALIWYRDNDPYNPAALCILFTHWWQLANCRHRTVGLLGRTDMGREAAIAATMPEGRPSLQHFCAQGSEVERGNGPFSQAEARFERFLSSDALPETRKVAEKLVGPVLDYARGTSDSLPAENEYLAAVLAAELAYPQERKIMELWELAIIMWECGAMWATGVAGLCYTHVGDSNCDRARQDLSDVTWS</sequence>
<gene>
    <name evidence="1" type="ORF">CDD80_2489</name>
</gene>
<dbReference type="AlphaFoldDB" id="A0A2C5Z623"/>
<organism evidence="1 2">
    <name type="scientific">Ophiocordyceps camponoti-rufipedis</name>
    <dbReference type="NCBI Taxonomy" id="2004952"/>
    <lineage>
        <taxon>Eukaryota</taxon>
        <taxon>Fungi</taxon>
        <taxon>Dikarya</taxon>
        <taxon>Ascomycota</taxon>
        <taxon>Pezizomycotina</taxon>
        <taxon>Sordariomycetes</taxon>
        <taxon>Hypocreomycetidae</taxon>
        <taxon>Hypocreales</taxon>
        <taxon>Ophiocordycipitaceae</taxon>
        <taxon>Ophiocordyceps</taxon>
    </lineage>
</organism>
<name>A0A2C5Z623_9HYPO</name>
<evidence type="ECO:0000313" key="2">
    <source>
        <dbReference type="Proteomes" id="UP000226431"/>
    </source>
</evidence>
<reference evidence="1 2" key="1">
    <citation type="submission" date="2017-06" db="EMBL/GenBank/DDBJ databases">
        <title>Ant-infecting Ophiocordyceps genomes reveal a high diversity of potential behavioral manipulation genes and a possible major role for enterotoxins.</title>
        <authorList>
            <person name="De Bekker C."/>
            <person name="Evans H.C."/>
            <person name="Brachmann A."/>
            <person name="Hughes D.P."/>
        </authorList>
    </citation>
    <scope>NUCLEOTIDE SEQUENCE [LARGE SCALE GENOMIC DNA]</scope>
    <source>
        <strain evidence="1 2">Map16</strain>
    </source>
</reference>